<organism evidence="2 3">
    <name type="scientific">Roseateles subflavus</name>
    <dbReference type="NCBI Taxonomy" id="3053353"/>
    <lineage>
        <taxon>Bacteria</taxon>
        <taxon>Pseudomonadati</taxon>
        <taxon>Pseudomonadota</taxon>
        <taxon>Betaproteobacteria</taxon>
        <taxon>Burkholderiales</taxon>
        <taxon>Sphaerotilaceae</taxon>
        <taxon>Roseateles</taxon>
    </lineage>
</organism>
<proteinExistence type="predicted"/>
<evidence type="ECO:0000256" key="1">
    <source>
        <dbReference type="SAM" id="MobiDB-lite"/>
    </source>
</evidence>
<feature type="compositionally biased region" description="Polar residues" evidence="1">
    <location>
        <begin position="29"/>
        <end position="44"/>
    </location>
</feature>
<dbReference type="Pfam" id="PF15589">
    <property type="entry name" value="Imm21"/>
    <property type="match status" value="1"/>
</dbReference>
<feature type="region of interest" description="Disordered" evidence="1">
    <location>
        <begin position="29"/>
        <end position="48"/>
    </location>
</feature>
<sequence>MTTDPLSWVSCDGGPHVLLPAKACSAWSGTQASRDPRRGSTSFRWSGDPSAPASDYDAACDVAGLAGLVHTSAGAALVLGDEVPMSTWVPHDGFCGGVLVVPMTWPDARHDGPTLRSAVASVAPDEFLPTGLVLPNSGGRFLLCAAADAGPDWYYPTLTIAVPPAVYEVVSAEVHIQGFWLRLHALRSARQAE</sequence>
<reference evidence="2 3" key="1">
    <citation type="submission" date="2023-06" db="EMBL/GenBank/DDBJ databases">
        <title>Pelomonas sp. APW6 16S ribosomal RNA gene genome sequencing and assembly.</title>
        <authorList>
            <person name="Woo H."/>
        </authorList>
    </citation>
    <scope>NUCLEOTIDE SEQUENCE [LARGE SCALE GENOMIC DNA]</scope>
    <source>
        <strain evidence="2 3">APW6</strain>
    </source>
</reference>
<evidence type="ECO:0000313" key="3">
    <source>
        <dbReference type="Proteomes" id="UP001238603"/>
    </source>
</evidence>
<keyword evidence="3" id="KW-1185">Reference proteome</keyword>
<name>A0ABT7LHJ0_9BURK</name>
<accession>A0ABT7LHJ0</accession>
<evidence type="ECO:0000313" key="2">
    <source>
        <dbReference type="EMBL" id="MDL5032326.1"/>
    </source>
</evidence>
<comment type="caution">
    <text evidence="2">The sequence shown here is derived from an EMBL/GenBank/DDBJ whole genome shotgun (WGS) entry which is preliminary data.</text>
</comment>
<dbReference type="EMBL" id="JASVDS010000002">
    <property type="protein sequence ID" value="MDL5032326.1"/>
    <property type="molecule type" value="Genomic_DNA"/>
</dbReference>
<protein>
    <submittedName>
        <fullName evidence="2">Imm21 family immunity protein</fullName>
    </submittedName>
</protein>
<dbReference type="Proteomes" id="UP001238603">
    <property type="component" value="Unassembled WGS sequence"/>
</dbReference>
<dbReference type="RefSeq" id="WP_285982406.1">
    <property type="nucleotide sequence ID" value="NZ_JASVDS010000002.1"/>
</dbReference>
<dbReference type="InterPro" id="IPR028961">
    <property type="entry name" value="Imm21"/>
</dbReference>
<gene>
    <name evidence="2" type="ORF">QRD43_10475</name>
</gene>